<protein>
    <submittedName>
        <fullName evidence="2">Uncharacterized protein</fullName>
    </submittedName>
</protein>
<sequence>FDLAIIPPEPSVVTDEEEGFDDKNLPTNLPNEVPGNMEAFIRDEGALSDSSDDEPLAPKRARIRSYLPQAAGDHSTYSTASISIYTKTYMESDTRLLNESCMKKAVEDQNNRYRFSVTTRELKVFFGILILSG</sequence>
<dbReference type="EMBL" id="JABFTP020000144">
    <property type="protein sequence ID" value="KAL3281418.1"/>
    <property type="molecule type" value="Genomic_DNA"/>
</dbReference>
<dbReference type="Proteomes" id="UP001516400">
    <property type="component" value="Unassembled WGS sequence"/>
</dbReference>
<name>A0ABD2NRT5_9CUCU</name>
<evidence type="ECO:0000313" key="2">
    <source>
        <dbReference type="EMBL" id="KAL3281418.1"/>
    </source>
</evidence>
<keyword evidence="3" id="KW-1185">Reference proteome</keyword>
<evidence type="ECO:0000313" key="3">
    <source>
        <dbReference type="Proteomes" id="UP001516400"/>
    </source>
</evidence>
<accession>A0ABD2NRT5</accession>
<comment type="caution">
    <text evidence="2">The sequence shown here is derived from an EMBL/GenBank/DDBJ whole genome shotgun (WGS) entry which is preliminary data.</text>
</comment>
<proteinExistence type="predicted"/>
<feature type="region of interest" description="Disordered" evidence="1">
    <location>
        <begin position="1"/>
        <end position="33"/>
    </location>
</feature>
<reference evidence="2 3" key="1">
    <citation type="journal article" date="2021" name="BMC Biol.">
        <title>Horizontally acquired antibacterial genes associated with adaptive radiation of ladybird beetles.</title>
        <authorList>
            <person name="Li H.S."/>
            <person name="Tang X.F."/>
            <person name="Huang Y.H."/>
            <person name="Xu Z.Y."/>
            <person name="Chen M.L."/>
            <person name="Du X.Y."/>
            <person name="Qiu B.Y."/>
            <person name="Chen P.T."/>
            <person name="Zhang W."/>
            <person name="Slipinski A."/>
            <person name="Escalona H.E."/>
            <person name="Waterhouse R.M."/>
            <person name="Zwick A."/>
            <person name="Pang H."/>
        </authorList>
    </citation>
    <scope>NUCLEOTIDE SEQUENCE [LARGE SCALE GENOMIC DNA]</scope>
    <source>
        <strain evidence="2">SYSU2018</strain>
    </source>
</reference>
<organism evidence="2 3">
    <name type="scientific">Cryptolaemus montrouzieri</name>
    <dbReference type="NCBI Taxonomy" id="559131"/>
    <lineage>
        <taxon>Eukaryota</taxon>
        <taxon>Metazoa</taxon>
        <taxon>Ecdysozoa</taxon>
        <taxon>Arthropoda</taxon>
        <taxon>Hexapoda</taxon>
        <taxon>Insecta</taxon>
        <taxon>Pterygota</taxon>
        <taxon>Neoptera</taxon>
        <taxon>Endopterygota</taxon>
        <taxon>Coleoptera</taxon>
        <taxon>Polyphaga</taxon>
        <taxon>Cucujiformia</taxon>
        <taxon>Coccinelloidea</taxon>
        <taxon>Coccinellidae</taxon>
        <taxon>Scymninae</taxon>
        <taxon>Scymnini</taxon>
        <taxon>Cryptolaemus</taxon>
    </lineage>
</organism>
<feature type="non-terminal residue" evidence="2">
    <location>
        <position position="1"/>
    </location>
</feature>
<gene>
    <name evidence="2" type="ORF">HHI36_004627</name>
</gene>
<dbReference type="AlphaFoldDB" id="A0ABD2NRT5"/>
<evidence type="ECO:0000256" key="1">
    <source>
        <dbReference type="SAM" id="MobiDB-lite"/>
    </source>
</evidence>